<dbReference type="Proteomes" id="UP000215902">
    <property type="component" value="Unassembled WGS sequence"/>
</dbReference>
<keyword evidence="3" id="KW-1185">Reference proteome</keyword>
<name>A0A267E3E5_9PLAT</name>
<evidence type="ECO:0000256" key="1">
    <source>
        <dbReference type="SAM" id="MobiDB-lite"/>
    </source>
</evidence>
<evidence type="ECO:0000313" key="3">
    <source>
        <dbReference type="Proteomes" id="UP000215902"/>
    </source>
</evidence>
<protein>
    <submittedName>
        <fullName evidence="2">Uncharacterized protein</fullName>
    </submittedName>
</protein>
<gene>
    <name evidence="2" type="ORF">BOX15_Mlig032557g3</name>
</gene>
<proteinExistence type="predicted"/>
<organism evidence="2 3">
    <name type="scientific">Macrostomum lignano</name>
    <dbReference type="NCBI Taxonomy" id="282301"/>
    <lineage>
        <taxon>Eukaryota</taxon>
        <taxon>Metazoa</taxon>
        <taxon>Spiralia</taxon>
        <taxon>Lophotrochozoa</taxon>
        <taxon>Platyhelminthes</taxon>
        <taxon>Rhabditophora</taxon>
        <taxon>Macrostomorpha</taxon>
        <taxon>Macrostomida</taxon>
        <taxon>Macrostomidae</taxon>
        <taxon>Macrostomum</taxon>
    </lineage>
</organism>
<feature type="region of interest" description="Disordered" evidence="1">
    <location>
        <begin position="195"/>
        <end position="215"/>
    </location>
</feature>
<dbReference type="EMBL" id="NIVC01002669">
    <property type="protein sequence ID" value="PAA56060.1"/>
    <property type="molecule type" value="Genomic_DNA"/>
</dbReference>
<accession>A0A267E3E5</accession>
<dbReference type="AlphaFoldDB" id="A0A267E3E5"/>
<feature type="compositionally biased region" description="Low complexity" evidence="1">
    <location>
        <begin position="84"/>
        <end position="95"/>
    </location>
</feature>
<reference evidence="2 3" key="1">
    <citation type="submission" date="2017-06" db="EMBL/GenBank/DDBJ databases">
        <title>A platform for efficient transgenesis in Macrostomum lignano, a flatworm model organism for stem cell research.</title>
        <authorList>
            <person name="Berezikov E."/>
        </authorList>
    </citation>
    <scope>NUCLEOTIDE SEQUENCE [LARGE SCALE GENOMIC DNA]</scope>
    <source>
        <strain evidence="2">DV1</strain>
        <tissue evidence="2">Whole organism</tissue>
    </source>
</reference>
<comment type="caution">
    <text evidence="2">The sequence shown here is derived from an EMBL/GenBank/DDBJ whole genome shotgun (WGS) entry which is preliminary data.</text>
</comment>
<sequence>MPQPQRDRCNYQPVSTGHAKRQPAVTLDYRYPIEQGISFDTAHDLSQRQKHGLARQYSGQMQWQNYQYDLNERQQQHLQHHPQRPQWHQNNQNQQKFTRNWQRHYQQPQQRYQQPPPRSYQQPLLTREDEFPVREQQAWHPRPPISDFRILTMLTRPVSGDGTATISRHQPPTSAASPAQLTNLSFLARHAISVRPAKSATVRRPSGRLAFPARR</sequence>
<feature type="region of interest" description="Disordered" evidence="1">
    <location>
        <begin position="74"/>
        <end position="96"/>
    </location>
</feature>
<feature type="region of interest" description="Disordered" evidence="1">
    <location>
        <begin position="1"/>
        <end position="23"/>
    </location>
</feature>
<evidence type="ECO:0000313" key="2">
    <source>
        <dbReference type="EMBL" id="PAA56060.1"/>
    </source>
</evidence>